<organism evidence="1 2">
    <name type="scientific">Catharanthus roseus</name>
    <name type="common">Madagascar periwinkle</name>
    <name type="synonym">Vinca rosea</name>
    <dbReference type="NCBI Taxonomy" id="4058"/>
    <lineage>
        <taxon>Eukaryota</taxon>
        <taxon>Viridiplantae</taxon>
        <taxon>Streptophyta</taxon>
        <taxon>Embryophyta</taxon>
        <taxon>Tracheophyta</taxon>
        <taxon>Spermatophyta</taxon>
        <taxon>Magnoliopsida</taxon>
        <taxon>eudicotyledons</taxon>
        <taxon>Gunneridae</taxon>
        <taxon>Pentapetalae</taxon>
        <taxon>asterids</taxon>
        <taxon>lamiids</taxon>
        <taxon>Gentianales</taxon>
        <taxon>Apocynaceae</taxon>
        <taxon>Rauvolfioideae</taxon>
        <taxon>Vinceae</taxon>
        <taxon>Catharanthinae</taxon>
        <taxon>Catharanthus</taxon>
    </lineage>
</organism>
<name>A0ACB9ZYQ6_CATRO</name>
<comment type="caution">
    <text evidence="1">The sequence shown here is derived from an EMBL/GenBank/DDBJ whole genome shotgun (WGS) entry which is preliminary data.</text>
</comment>
<gene>
    <name evidence="1" type="ORF">M9H77_29470</name>
</gene>
<keyword evidence="2" id="KW-1185">Reference proteome</keyword>
<evidence type="ECO:0000313" key="1">
    <source>
        <dbReference type="EMBL" id="KAI5652283.1"/>
    </source>
</evidence>
<dbReference type="Proteomes" id="UP001060085">
    <property type="component" value="Linkage Group LG07"/>
</dbReference>
<evidence type="ECO:0000313" key="2">
    <source>
        <dbReference type="Proteomes" id="UP001060085"/>
    </source>
</evidence>
<protein>
    <submittedName>
        <fullName evidence="1">Uncharacterized protein</fullName>
    </submittedName>
</protein>
<dbReference type="EMBL" id="CM044707">
    <property type="protein sequence ID" value="KAI5652283.1"/>
    <property type="molecule type" value="Genomic_DNA"/>
</dbReference>
<reference evidence="2" key="1">
    <citation type="journal article" date="2023" name="Nat. Plants">
        <title>Single-cell RNA sequencing provides a high-resolution roadmap for understanding the multicellular compartmentation of specialized metabolism.</title>
        <authorList>
            <person name="Sun S."/>
            <person name="Shen X."/>
            <person name="Li Y."/>
            <person name="Li Y."/>
            <person name="Wang S."/>
            <person name="Li R."/>
            <person name="Zhang H."/>
            <person name="Shen G."/>
            <person name="Guo B."/>
            <person name="Wei J."/>
            <person name="Xu J."/>
            <person name="St-Pierre B."/>
            <person name="Chen S."/>
            <person name="Sun C."/>
        </authorList>
    </citation>
    <scope>NUCLEOTIDE SEQUENCE [LARGE SCALE GENOMIC DNA]</scope>
</reference>
<sequence length="896" mass="98831">MRLSTTGFTPQPEEGEKKCLNSELWHACAGPLVSLPAVGSRVVYFPQGHSEQVAASTNKEVDAQIPNYPGLPAQLICQLHNVTMNADVETDEVYAQMTLQPLSPQEQKDVCLLPAELGSASKQPTNYFCKTLTASDTSTHGGFSVPRRAAEKVFPPLDYSQQPPAQELIAKDLHGNEWKFRHIFRGQPKRHLLTTGWSVFVSAKRLVAGDAVIFIWNENNQLLLGIRRASRPQTVMPSSVLSSDSMHIGLLAAAAHAAATNSRFTIFYNPRASPSEFVIPLAKYAKAVYHTRVSVGMRFRMLFETEESSVRRYMGTITGISDLDPVRWPNSHWRSVKVGWDESTAGERQPRVSLWEIEPLTTFPMYPSPFSLRLKRPWPSGLPSFPGLNSGDVALNSQLSWLHGDIGDQGIQSLNFQGFSASPWMQPRLDASMLGLQPDIYQAMAASALQDTRSLDPSKVANQSLLQFQHNVSSGSTSLLQSQMLQQPHSEQNFIQSFPDNQVIAQAQILQQQLQRRLSNGDQQQQLRQQVQQPQQLHSQFQQQQLTKPISNLSQIESSTQSQFPPLQGLASSCPLQQTFSDINHFTASSNSPMPSLLNSFSRDGASQLLNLHGMNSLVSTSPSSKRVALDSQISSRAAAQSAVSQNDNVATPNSKIADLSTFFPPVTGREFSQFQSINDTQNSALFGLNTDSSIMLQNGMPHLMNGGSENESLSMPFATSTYTSGGTDFPLNSDMTTSSCVDESGFLQSSENVDQGNPPTRTFVKVHKSGSFGRSLDISKFSSYHELRSELARMFGLEGLLEDPQRSGWQLVFVDRENDVLLLGDDPWQEFVNSVWYIKILSPLEVQQMGKDGIDLPSSVSVQRLSSNGNGCDDYTSQKNRNSINGIPSVGSLEY</sequence>
<proteinExistence type="predicted"/>
<accession>A0ACB9ZYQ6</accession>